<reference evidence="1 2" key="1">
    <citation type="journal article" date="2018" name="Sci. Rep.">
        <title>Comparative analysis of the Pocillopora damicornis genome highlights role of immune system in coral evolution.</title>
        <authorList>
            <person name="Cunning R."/>
            <person name="Bay R.A."/>
            <person name="Gillette P."/>
            <person name="Baker A.C."/>
            <person name="Traylor-Knowles N."/>
        </authorList>
    </citation>
    <scope>NUCLEOTIDE SEQUENCE [LARGE SCALE GENOMIC DNA]</scope>
    <source>
        <strain evidence="1">RSMAS</strain>
        <tissue evidence="1">Whole animal</tissue>
    </source>
</reference>
<dbReference type="Proteomes" id="UP000275408">
    <property type="component" value="Unassembled WGS sequence"/>
</dbReference>
<sequence>MSFKRCNRRFFQQHLSVTVMSSGNTRMANCNTAIFAEKLQFLTFVATTDAVSLAPESTTLEAVKALGAALFAISTLNSSSTALFDGQHVKETVDAKVSWKILKISTSRNLNLFPTFRACDDIVAATRSKNLVQTMQAKGM</sequence>
<evidence type="ECO:0000313" key="2">
    <source>
        <dbReference type="Proteomes" id="UP000275408"/>
    </source>
</evidence>
<protein>
    <submittedName>
        <fullName evidence="1">Uncharacterized protein</fullName>
    </submittedName>
</protein>
<evidence type="ECO:0000313" key="1">
    <source>
        <dbReference type="EMBL" id="RMX42157.1"/>
    </source>
</evidence>
<proteinExistence type="predicted"/>
<dbReference type="EMBL" id="RCHS01003422">
    <property type="protein sequence ID" value="RMX42157.1"/>
    <property type="molecule type" value="Genomic_DNA"/>
</dbReference>
<comment type="caution">
    <text evidence="1">The sequence shown here is derived from an EMBL/GenBank/DDBJ whole genome shotgun (WGS) entry which is preliminary data.</text>
</comment>
<name>A0A3M6TL51_POCDA</name>
<keyword evidence="2" id="KW-1185">Reference proteome</keyword>
<organism evidence="1 2">
    <name type="scientific">Pocillopora damicornis</name>
    <name type="common">Cauliflower coral</name>
    <name type="synonym">Millepora damicornis</name>
    <dbReference type="NCBI Taxonomy" id="46731"/>
    <lineage>
        <taxon>Eukaryota</taxon>
        <taxon>Metazoa</taxon>
        <taxon>Cnidaria</taxon>
        <taxon>Anthozoa</taxon>
        <taxon>Hexacorallia</taxon>
        <taxon>Scleractinia</taxon>
        <taxon>Astrocoeniina</taxon>
        <taxon>Pocilloporidae</taxon>
        <taxon>Pocillopora</taxon>
    </lineage>
</organism>
<dbReference type="AlphaFoldDB" id="A0A3M6TL51"/>
<gene>
    <name evidence="1" type="ORF">pdam_00009402</name>
</gene>
<accession>A0A3M6TL51</accession>